<name>A0ABT4CPJ9_9CLOT</name>
<feature type="transmembrane region" description="Helical" evidence="6">
    <location>
        <begin position="97"/>
        <end position="114"/>
    </location>
</feature>
<dbReference type="InterPro" id="IPR037185">
    <property type="entry name" value="EmrE-like"/>
</dbReference>
<evidence type="ECO:0000256" key="1">
    <source>
        <dbReference type="ARBA" id="ARBA00004141"/>
    </source>
</evidence>
<feature type="transmembrane region" description="Helical" evidence="6">
    <location>
        <begin position="145"/>
        <end position="165"/>
    </location>
</feature>
<feature type="transmembrane region" description="Helical" evidence="6">
    <location>
        <begin position="121"/>
        <end position="139"/>
    </location>
</feature>
<keyword evidence="4 6" id="KW-1133">Transmembrane helix</keyword>
<evidence type="ECO:0000256" key="3">
    <source>
        <dbReference type="ARBA" id="ARBA00022692"/>
    </source>
</evidence>
<sequence length="289" mass="32618">MENKSKAVLYMLLSCLSFSFMNVMIKVSGDIPMFQRIFFMNGASLIFAYIIARKNKRNLFGHKESRKYLFTRALFGYLALITNFYSISKLLLADSSILNKLSPFFVIIFAFIFLKEKLSKAQIPILLLVFLGALLVIKPQFNLDALPAFSGVLSAIFSGAAYTLLRFLGDKEDFSTILFYFSLVSMIGTLPIMIMKFKVPSYIQVIMLIAMGLFWVGGQSYMTLAYKFAPAGEISIYSYATIIFSTILGFIVLKEYPDILSFMGGVLIIAAGGMNFYYGKRQIKIQENK</sequence>
<comment type="caution">
    <text evidence="8">The sequence shown here is derived from an EMBL/GenBank/DDBJ whole genome shotgun (WGS) entry which is preliminary data.</text>
</comment>
<dbReference type="RefSeq" id="WP_268048500.1">
    <property type="nucleotide sequence ID" value="NZ_JAPQES010000001.1"/>
</dbReference>
<proteinExistence type="inferred from homology"/>
<dbReference type="PANTHER" id="PTHR22911:SF6">
    <property type="entry name" value="SOLUTE CARRIER FAMILY 35 MEMBER G1"/>
    <property type="match status" value="1"/>
</dbReference>
<gene>
    <name evidence="8" type="ORF">OXH55_05125</name>
</gene>
<dbReference type="Pfam" id="PF00892">
    <property type="entry name" value="EamA"/>
    <property type="match status" value="2"/>
</dbReference>
<dbReference type="EMBL" id="JAPQES010000001">
    <property type="protein sequence ID" value="MCY6370006.1"/>
    <property type="molecule type" value="Genomic_DNA"/>
</dbReference>
<feature type="transmembrane region" description="Helical" evidence="6">
    <location>
        <begin position="33"/>
        <end position="52"/>
    </location>
</feature>
<organism evidence="8 9">
    <name type="scientific">Clostridium ganghwense</name>
    <dbReference type="NCBI Taxonomy" id="312089"/>
    <lineage>
        <taxon>Bacteria</taxon>
        <taxon>Bacillati</taxon>
        <taxon>Bacillota</taxon>
        <taxon>Clostridia</taxon>
        <taxon>Eubacteriales</taxon>
        <taxon>Clostridiaceae</taxon>
        <taxon>Clostridium</taxon>
    </lineage>
</organism>
<feature type="transmembrane region" description="Helical" evidence="6">
    <location>
        <begin position="236"/>
        <end position="253"/>
    </location>
</feature>
<evidence type="ECO:0000313" key="9">
    <source>
        <dbReference type="Proteomes" id="UP001079657"/>
    </source>
</evidence>
<protein>
    <submittedName>
        <fullName evidence="8">DMT family transporter</fullName>
    </submittedName>
</protein>
<dbReference type="SUPFAM" id="SSF103481">
    <property type="entry name" value="Multidrug resistance efflux transporter EmrE"/>
    <property type="match status" value="2"/>
</dbReference>
<reference evidence="8" key="1">
    <citation type="submission" date="2022-12" db="EMBL/GenBank/DDBJ databases">
        <authorList>
            <person name="Wang J."/>
        </authorList>
    </citation>
    <scope>NUCLEOTIDE SEQUENCE</scope>
    <source>
        <strain evidence="8">HY-42-06</strain>
    </source>
</reference>
<keyword evidence="3 6" id="KW-0812">Transmembrane</keyword>
<evidence type="ECO:0000259" key="7">
    <source>
        <dbReference type="Pfam" id="PF00892"/>
    </source>
</evidence>
<evidence type="ECO:0000256" key="5">
    <source>
        <dbReference type="ARBA" id="ARBA00023136"/>
    </source>
</evidence>
<dbReference type="InterPro" id="IPR000620">
    <property type="entry name" value="EamA_dom"/>
</dbReference>
<dbReference type="Proteomes" id="UP001079657">
    <property type="component" value="Unassembled WGS sequence"/>
</dbReference>
<feature type="transmembrane region" description="Helical" evidence="6">
    <location>
        <begin position="73"/>
        <end position="91"/>
    </location>
</feature>
<evidence type="ECO:0000256" key="2">
    <source>
        <dbReference type="ARBA" id="ARBA00007362"/>
    </source>
</evidence>
<feature type="transmembrane region" description="Helical" evidence="6">
    <location>
        <begin position="259"/>
        <end position="279"/>
    </location>
</feature>
<feature type="transmembrane region" description="Helical" evidence="6">
    <location>
        <begin position="7"/>
        <end position="27"/>
    </location>
</feature>
<accession>A0ABT4CPJ9</accession>
<feature type="transmembrane region" description="Helical" evidence="6">
    <location>
        <begin position="201"/>
        <end position="224"/>
    </location>
</feature>
<comment type="subcellular location">
    <subcellularLocation>
        <location evidence="1">Membrane</location>
        <topology evidence="1">Multi-pass membrane protein</topology>
    </subcellularLocation>
</comment>
<dbReference type="PANTHER" id="PTHR22911">
    <property type="entry name" value="ACYL-MALONYL CONDENSING ENZYME-RELATED"/>
    <property type="match status" value="1"/>
</dbReference>
<evidence type="ECO:0000256" key="4">
    <source>
        <dbReference type="ARBA" id="ARBA00022989"/>
    </source>
</evidence>
<evidence type="ECO:0000313" key="8">
    <source>
        <dbReference type="EMBL" id="MCY6370006.1"/>
    </source>
</evidence>
<keyword evidence="5 6" id="KW-0472">Membrane</keyword>
<keyword evidence="9" id="KW-1185">Reference proteome</keyword>
<feature type="domain" description="EamA" evidence="7">
    <location>
        <begin position="6"/>
        <end position="137"/>
    </location>
</feature>
<comment type="similarity">
    <text evidence="2">Belongs to the EamA transporter family.</text>
</comment>
<feature type="domain" description="EamA" evidence="7">
    <location>
        <begin position="149"/>
        <end position="271"/>
    </location>
</feature>
<feature type="transmembrane region" description="Helical" evidence="6">
    <location>
        <begin position="177"/>
        <end position="195"/>
    </location>
</feature>
<evidence type="ECO:0000256" key="6">
    <source>
        <dbReference type="SAM" id="Phobius"/>
    </source>
</evidence>